<gene>
    <name evidence="1" type="ORF">UU29_C0012G0040</name>
</gene>
<dbReference type="AlphaFoldDB" id="A0A0G0X4G6"/>
<organism evidence="1 2">
    <name type="scientific">Candidatus Daviesbacteria bacterium GW2011_GWA2_40_9</name>
    <dbReference type="NCBI Taxonomy" id="1618424"/>
    <lineage>
        <taxon>Bacteria</taxon>
        <taxon>Candidatus Daviesiibacteriota</taxon>
    </lineage>
</organism>
<accession>A0A0G0X4G6</accession>
<reference evidence="1 2" key="1">
    <citation type="journal article" date="2015" name="Nature">
        <title>rRNA introns, odd ribosomes, and small enigmatic genomes across a large radiation of phyla.</title>
        <authorList>
            <person name="Brown C.T."/>
            <person name="Hug L.A."/>
            <person name="Thomas B.C."/>
            <person name="Sharon I."/>
            <person name="Castelle C.J."/>
            <person name="Singh A."/>
            <person name="Wilkins M.J."/>
            <person name="Williams K.H."/>
            <person name="Banfield J.F."/>
        </authorList>
    </citation>
    <scope>NUCLEOTIDE SEQUENCE [LARGE SCALE GENOMIC DNA]</scope>
</reference>
<evidence type="ECO:0000313" key="2">
    <source>
        <dbReference type="Proteomes" id="UP000034601"/>
    </source>
</evidence>
<dbReference type="Proteomes" id="UP000034601">
    <property type="component" value="Unassembled WGS sequence"/>
</dbReference>
<protein>
    <submittedName>
        <fullName evidence="1">Uncharacterized protein</fullName>
    </submittedName>
</protein>
<dbReference type="EMBL" id="LCAB01000012">
    <property type="protein sequence ID" value="KKR82502.1"/>
    <property type="molecule type" value="Genomic_DNA"/>
</dbReference>
<comment type="caution">
    <text evidence="1">The sequence shown here is derived from an EMBL/GenBank/DDBJ whole genome shotgun (WGS) entry which is preliminary data.</text>
</comment>
<evidence type="ECO:0000313" key="1">
    <source>
        <dbReference type="EMBL" id="KKR82502.1"/>
    </source>
</evidence>
<sequence length="53" mass="6060">MANQPLKENVQFVALRCLELVVNFVASKVVRFNRDFTICKNPVLKVQGFCGKF</sequence>
<proteinExistence type="predicted"/>
<name>A0A0G0X4G6_9BACT</name>